<dbReference type="Proteomes" id="UP000694941">
    <property type="component" value="Unplaced"/>
</dbReference>
<organism evidence="3 4">
    <name type="scientific">Limulus polyphemus</name>
    <name type="common">Atlantic horseshoe crab</name>
    <dbReference type="NCBI Taxonomy" id="6850"/>
    <lineage>
        <taxon>Eukaryota</taxon>
        <taxon>Metazoa</taxon>
        <taxon>Ecdysozoa</taxon>
        <taxon>Arthropoda</taxon>
        <taxon>Chelicerata</taxon>
        <taxon>Merostomata</taxon>
        <taxon>Xiphosura</taxon>
        <taxon>Limulidae</taxon>
        <taxon>Limulus</taxon>
    </lineage>
</organism>
<feature type="chain" id="PRO_5047000630" evidence="2">
    <location>
        <begin position="26"/>
        <end position="704"/>
    </location>
</feature>
<dbReference type="RefSeq" id="XP_013783617.1">
    <property type="nucleotide sequence ID" value="XM_013928163.2"/>
</dbReference>
<keyword evidence="2" id="KW-0732">Signal</keyword>
<evidence type="ECO:0000256" key="1">
    <source>
        <dbReference type="SAM" id="MobiDB-lite"/>
    </source>
</evidence>
<feature type="region of interest" description="Disordered" evidence="1">
    <location>
        <begin position="578"/>
        <end position="600"/>
    </location>
</feature>
<feature type="signal peptide" evidence="2">
    <location>
        <begin position="1"/>
        <end position="25"/>
    </location>
</feature>
<reference evidence="4" key="1">
    <citation type="submission" date="2025-08" db="UniProtKB">
        <authorList>
            <consortium name="RefSeq"/>
        </authorList>
    </citation>
    <scope>IDENTIFICATION</scope>
    <source>
        <tissue evidence="4">Muscle</tissue>
    </source>
</reference>
<accession>A0ABM1BK68</accession>
<dbReference type="GeneID" id="106467785"/>
<evidence type="ECO:0000313" key="3">
    <source>
        <dbReference type="Proteomes" id="UP000694941"/>
    </source>
</evidence>
<name>A0ABM1BK68_LIMPO</name>
<gene>
    <name evidence="4" type="primary">LOC106467785</name>
</gene>
<sequence length="704" mass="83039">MTTRDLVTFIFWIVLLPLSLGGAEAAESKATDVDVVYKNWQLPERLQKKEFPIGVLNAKWKTKFPNKFSELNLINLLRHFEEEKRAKDYEQSLQNEEDDERKRGHTLIHFGKRNVDLEKKTGKIYENLDQKLQRPEPDVFPYYIEYAANNLLEYLNQQNGKNSHEDHSKIHFGNRFKSNPEDKSRSMVYFTKKSFENILKELNEKQKIAKNVKGRKQSSGHTIMSFGKRLYSKRSYNNNQPNHQMNEFVNYDNEPNHHLIHIRKKIYNNHRPDHHMLLFGKRINDERPGHNTIYLGKALDNKQQNGHNMMYFGKRMNNQPNGHNMMYFGKRMDKEQQSGHNMMYFGKRMDKEQQSGHHLTYFEKRMKSDKQPVRQIMYFIDEEKLPDSQMTSLGKKNDDDSTPSHQIMHFGKRREVNDDETANDDIRVESKNVSENGYNMFSKRSRNTRYQDNYGSSFSRPYGRGPGLLDDENNPFDYSWFKYAEDINRSKQLLSPNLEEISDNRNVDENRVASNTDVLPEIMHLFRDQEKALKKSSYSMNHFEKRSVKIKEATNAHSSKYDDSKDPPSKSLVYSNKFDSNEKLKPEDKNNVAVDGSEQKRNDSLEFNRVQKNTFVSDGTTAEIVDSFPGYYILPSREDDNSDFNKLSYGNYDLFPFRLEESFLPLVTKKGQSQYPDVQYYFIEDRGSDKLENERNAFLHFGKR</sequence>
<protein>
    <submittedName>
        <fullName evidence="4">Asparagine-rich protein-like</fullName>
    </submittedName>
</protein>
<evidence type="ECO:0000313" key="4">
    <source>
        <dbReference type="RefSeq" id="XP_013783617.1"/>
    </source>
</evidence>
<proteinExistence type="predicted"/>
<feature type="compositionally biased region" description="Basic and acidic residues" evidence="1">
    <location>
        <begin position="579"/>
        <end position="590"/>
    </location>
</feature>
<keyword evidence="3" id="KW-1185">Reference proteome</keyword>
<evidence type="ECO:0000256" key="2">
    <source>
        <dbReference type="SAM" id="SignalP"/>
    </source>
</evidence>